<keyword evidence="1" id="KW-0732">Signal</keyword>
<feature type="signal peptide" evidence="1">
    <location>
        <begin position="1"/>
        <end position="25"/>
    </location>
</feature>
<dbReference type="InterPro" id="IPR036582">
    <property type="entry name" value="Mao_N_sf"/>
</dbReference>
<reference evidence="3" key="1">
    <citation type="submission" date="2020-10" db="EMBL/GenBank/DDBJ databases">
        <authorList>
            <person name="Gilroy R."/>
        </authorList>
    </citation>
    <scope>NUCLEOTIDE SEQUENCE</scope>
    <source>
        <strain evidence="3">USAMLcec3-3695</strain>
    </source>
</reference>
<dbReference type="InterPro" id="IPR012854">
    <property type="entry name" value="Cu_amine_oxidase-like_N"/>
</dbReference>
<evidence type="ECO:0000256" key="1">
    <source>
        <dbReference type="SAM" id="SignalP"/>
    </source>
</evidence>
<gene>
    <name evidence="3" type="ORF">IAA61_00450</name>
</gene>
<dbReference type="SUPFAM" id="SSF55383">
    <property type="entry name" value="Copper amine oxidase, domain N"/>
    <property type="match status" value="1"/>
</dbReference>
<organism evidence="3 4">
    <name type="scientific">Candidatus Ornithomonoglobus merdipullorum</name>
    <dbReference type="NCBI Taxonomy" id="2840895"/>
    <lineage>
        <taxon>Bacteria</taxon>
        <taxon>Bacillati</taxon>
        <taxon>Bacillota</taxon>
        <taxon>Clostridia</taxon>
        <taxon>Candidatus Ornithomonoglobus</taxon>
    </lineage>
</organism>
<dbReference type="Pfam" id="PF07833">
    <property type="entry name" value="Cu_amine_oxidN1"/>
    <property type="match status" value="1"/>
</dbReference>
<evidence type="ECO:0000313" key="4">
    <source>
        <dbReference type="Proteomes" id="UP000824109"/>
    </source>
</evidence>
<evidence type="ECO:0000313" key="3">
    <source>
        <dbReference type="EMBL" id="HIU56262.1"/>
    </source>
</evidence>
<dbReference type="AlphaFoldDB" id="A0A9D1MA39"/>
<evidence type="ECO:0000259" key="2">
    <source>
        <dbReference type="Pfam" id="PF07833"/>
    </source>
</evidence>
<name>A0A9D1MA39_9FIRM</name>
<sequence length="841" mass="95302">MVNLKCLFTAAAAAAIFTVPAAVYAAEPADIVFTQEPDGKYIYCNNHEVIRTVDLADNSVRNPKYIMNNEELTADNYSMFLSFSNRTDITTNTNLESFTAEQRGFDIEVDVMFKAREDTVITLKRLGFEVPEHRDFFLNGTEYSTEDEWGCFYCWASYLGMPIRQINSGNAYYGDPIEETTIEIKAGEIVWLSDYIDNYREVPFCRSVNIMADFTIESGVCDVNVAAVRSNGELKNRDHVNKSPGYGSYYRDKQYKGISDGMNEVTAELSYTIDDSEASGTLLPVTVYNKFEPEGNTLTEWYTHLNPSADPWSYALCAESDMISMTYYDPLKLTYYGSDVPEEERDAYYVFDTEHTDTAAYESEYGSRSDYVPNRLLEEGDSNDLACNLGNYGVIYNYKIKITNNGNKHRYLTYRLRNSSNNVVYVKDSEGNVINGYALCKGYRSESVTDNMACMSIPAQTTSEYTVCVILTPNYPGGMANSLMLTDYPQIIETYETERSGIEKDRFFTGREYYKWDLTTLMLSNDRENWRSVTLPDKVANEIRGNANEYSLTYTGDGYLLRPALYDAGVYSHADSLFRTVYLLDENFALRSSYTFGSYPQSCTVANGVYYVETSGTVFRSNGFYWWDIVQMEMPCWNYGRFSAVCENGVIKLSADGENFDEVKYLGFKPDYIDSYGEYYYFTDGRALYLSENGIYWEGIIADETIKTFEVRDDMLIINGSEEHELPEIKETVVIKYNGTYIGTEHEPLLTDGTTYVPLRELAELIGAEVEWNDGLITLTSGKEEAVIDTAAKIVSSDGTETGIQLMIQDGTTYVPVRQTAALLGCTVDYDEDTNTAELVK</sequence>
<feature type="domain" description="Copper amine oxidase-like N-terminal" evidence="2">
    <location>
        <begin position="737"/>
        <end position="837"/>
    </location>
</feature>
<dbReference type="Proteomes" id="UP000824109">
    <property type="component" value="Unassembled WGS sequence"/>
</dbReference>
<accession>A0A9D1MA39</accession>
<comment type="caution">
    <text evidence="3">The sequence shown here is derived from an EMBL/GenBank/DDBJ whole genome shotgun (WGS) entry which is preliminary data.</text>
</comment>
<feature type="chain" id="PRO_5038777905" evidence="1">
    <location>
        <begin position="26"/>
        <end position="841"/>
    </location>
</feature>
<protein>
    <submittedName>
        <fullName evidence="3">Copper amine oxidase N-terminal domain-containing protein</fullName>
    </submittedName>
</protein>
<dbReference type="EMBL" id="DVNB01000004">
    <property type="protein sequence ID" value="HIU56262.1"/>
    <property type="molecule type" value="Genomic_DNA"/>
</dbReference>
<reference evidence="3" key="2">
    <citation type="journal article" date="2021" name="PeerJ">
        <title>Extensive microbial diversity within the chicken gut microbiome revealed by metagenomics and culture.</title>
        <authorList>
            <person name="Gilroy R."/>
            <person name="Ravi A."/>
            <person name="Getino M."/>
            <person name="Pursley I."/>
            <person name="Horton D.L."/>
            <person name="Alikhan N.F."/>
            <person name="Baker D."/>
            <person name="Gharbi K."/>
            <person name="Hall N."/>
            <person name="Watson M."/>
            <person name="Adriaenssens E.M."/>
            <person name="Foster-Nyarko E."/>
            <person name="Jarju S."/>
            <person name="Secka A."/>
            <person name="Antonio M."/>
            <person name="Oren A."/>
            <person name="Chaudhuri R.R."/>
            <person name="La Ragione R."/>
            <person name="Hildebrand F."/>
            <person name="Pallen M.J."/>
        </authorList>
    </citation>
    <scope>NUCLEOTIDE SEQUENCE</scope>
    <source>
        <strain evidence="3">USAMLcec3-3695</strain>
    </source>
</reference>
<proteinExistence type="predicted"/>
<dbReference type="Gene3D" id="3.30.457.10">
    <property type="entry name" value="Copper amine oxidase-like, N-terminal domain"/>
    <property type="match status" value="1"/>
</dbReference>